<evidence type="ECO:0000256" key="1">
    <source>
        <dbReference type="SAM" id="MobiDB-lite"/>
    </source>
</evidence>
<protein>
    <submittedName>
        <fullName evidence="3">Uncharacterized protein</fullName>
    </submittedName>
</protein>
<keyword evidence="4" id="KW-1185">Reference proteome</keyword>
<sequence length="340" mass="38934">MISPMSTSKKSDLPPESERGIIDSQKARAVQILIEYIKERSNGLNGEGITIDSIEIHFNGSSDYQQRQSLNIREAIQTLIGTGLLTTFKNQLSTDFEQKCFLSWSGLIGLIHNFTLCQNPQSKAMQLLRVLYNNSQPHEIQDYDSVIFAIFLHSKVITLTGNGQIILSKHFRYELDRAFHMQSNYDPYFDIPRWRKFLMILIYSANILVAGAISITSLFLQDSVALYFPWDQAAEIGNAMYMTGSHWLAIALISIFGLLVDQVAFSVVFIHQLIYKSTFLIVSVLPNLASSYKNDRIPTSMSIFFLVWVIILPFIIPWRQLLRQAPINPVKFFRRQILLK</sequence>
<keyword evidence="2" id="KW-0812">Transmembrane</keyword>
<feature type="compositionally biased region" description="Basic and acidic residues" evidence="1">
    <location>
        <begin position="9"/>
        <end position="20"/>
    </location>
</feature>
<feature type="transmembrane region" description="Helical" evidence="2">
    <location>
        <begin position="297"/>
        <end position="316"/>
    </location>
</feature>
<dbReference type="AlphaFoldDB" id="A0A8J8T2M2"/>
<gene>
    <name evidence="3" type="ORF">FGO68_gene8725</name>
</gene>
<name>A0A8J8T2M2_HALGN</name>
<feature type="region of interest" description="Disordered" evidence="1">
    <location>
        <begin position="1"/>
        <end position="20"/>
    </location>
</feature>
<accession>A0A8J8T2M2</accession>
<dbReference type="Proteomes" id="UP000785679">
    <property type="component" value="Unassembled WGS sequence"/>
</dbReference>
<evidence type="ECO:0000313" key="3">
    <source>
        <dbReference type="EMBL" id="TNV79188.1"/>
    </source>
</evidence>
<keyword evidence="2" id="KW-1133">Transmembrane helix</keyword>
<dbReference type="EMBL" id="RRYP01009250">
    <property type="protein sequence ID" value="TNV79188.1"/>
    <property type="molecule type" value="Genomic_DNA"/>
</dbReference>
<proteinExistence type="predicted"/>
<organism evidence="3 4">
    <name type="scientific">Halteria grandinella</name>
    <dbReference type="NCBI Taxonomy" id="5974"/>
    <lineage>
        <taxon>Eukaryota</taxon>
        <taxon>Sar</taxon>
        <taxon>Alveolata</taxon>
        <taxon>Ciliophora</taxon>
        <taxon>Intramacronucleata</taxon>
        <taxon>Spirotrichea</taxon>
        <taxon>Stichotrichia</taxon>
        <taxon>Sporadotrichida</taxon>
        <taxon>Halteriidae</taxon>
        <taxon>Halteria</taxon>
    </lineage>
</organism>
<feature type="transmembrane region" description="Helical" evidence="2">
    <location>
        <begin position="197"/>
        <end position="220"/>
    </location>
</feature>
<evidence type="ECO:0000256" key="2">
    <source>
        <dbReference type="SAM" id="Phobius"/>
    </source>
</evidence>
<dbReference type="OrthoDB" id="506980at2759"/>
<comment type="caution">
    <text evidence="3">The sequence shown here is derived from an EMBL/GenBank/DDBJ whole genome shotgun (WGS) entry which is preliminary data.</text>
</comment>
<reference evidence="3" key="1">
    <citation type="submission" date="2019-06" db="EMBL/GenBank/DDBJ databases">
        <authorList>
            <person name="Zheng W."/>
        </authorList>
    </citation>
    <scope>NUCLEOTIDE SEQUENCE</scope>
    <source>
        <strain evidence="3">QDHG01</strain>
    </source>
</reference>
<feature type="transmembrane region" description="Helical" evidence="2">
    <location>
        <begin position="240"/>
        <end position="260"/>
    </location>
</feature>
<feature type="transmembrane region" description="Helical" evidence="2">
    <location>
        <begin position="267"/>
        <end position="285"/>
    </location>
</feature>
<evidence type="ECO:0000313" key="4">
    <source>
        <dbReference type="Proteomes" id="UP000785679"/>
    </source>
</evidence>
<keyword evidence="2" id="KW-0472">Membrane</keyword>